<evidence type="ECO:0000313" key="3">
    <source>
        <dbReference type="Proteomes" id="UP000235371"/>
    </source>
</evidence>
<evidence type="ECO:0000313" key="2">
    <source>
        <dbReference type="EMBL" id="PMD64788.1"/>
    </source>
</evidence>
<gene>
    <name evidence="2" type="ORF">K444DRAFT_608465</name>
</gene>
<proteinExistence type="predicted"/>
<dbReference type="InterPro" id="IPR022024">
    <property type="entry name" value="DUF3602"/>
</dbReference>
<dbReference type="AlphaFoldDB" id="A0A2J6TPA7"/>
<feature type="compositionally biased region" description="Basic and acidic residues" evidence="1">
    <location>
        <begin position="108"/>
        <end position="118"/>
    </location>
</feature>
<dbReference type="EMBL" id="KZ613747">
    <property type="protein sequence ID" value="PMD64788.1"/>
    <property type="molecule type" value="Genomic_DNA"/>
</dbReference>
<sequence>MSSYTSETSSTSSLITPNLPQKYVKTSIGGAGNFLPIPSTAPQSQSFSTISSRSSSSTTSMFHAGIGGFGNRHSVEEMAPPQLERATLRSERQSYHVGIGGAGNRRSSRQDGVAKGDGGRSGVDMMTEKVFRYFPW</sequence>
<organism evidence="2 3">
    <name type="scientific">Hyaloscypha bicolor E</name>
    <dbReference type="NCBI Taxonomy" id="1095630"/>
    <lineage>
        <taxon>Eukaryota</taxon>
        <taxon>Fungi</taxon>
        <taxon>Dikarya</taxon>
        <taxon>Ascomycota</taxon>
        <taxon>Pezizomycotina</taxon>
        <taxon>Leotiomycetes</taxon>
        <taxon>Helotiales</taxon>
        <taxon>Hyaloscyphaceae</taxon>
        <taxon>Hyaloscypha</taxon>
        <taxon>Hyaloscypha bicolor</taxon>
    </lineage>
</organism>
<feature type="region of interest" description="Disordered" evidence="1">
    <location>
        <begin position="31"/>
        <end position="121"/>
    </location>
</feature>
<keyword evidence="3" id="KW-1185">Reference proteome</keyword>
<dbReference type="GeneID" id="36587471"/>
<feature type="compositionally biased region" description="Low complexity" evidence="1">
    <location>
        <begin position="44"/>
        <end position="60"/>
    </location>
</feature>
<reference evidence="2 3" key="1">
    <citation type="submission" date="2016-04" db="EMBL/GenBank/DDBJ databases">
        <title>A degradative enzymes factory behind the ericoid mycorrhizal symbiosis.</title>
        <authorList>
            <consortium name="DOE Joint Genome Institute"/>
            <person name="Martino E."/>
            <person name="Morin E."/>
            <person name="Grelet G."/>
            <person name="Kuo A."/>
            <person name="Kohler A."/>
            <person name="Daghino S."/>
            <person name="Barry K."/>
            <person name="Choi C."/>
            <person name="Cichocki N."/>
            <person name="Clum A."/>
            <person name="Copeland A."/>
            <person name="Hainaut M."/>
            <person name="Haridas S."/>
            <person name="Labutti K."/>
            <person name="Lindquist E."/>
            <person name="Lipzen A."/>
            <person name="Khouja H.-R."/>
            <person name="Murat C."/>
            <person name="Ohm R."/>
            <person name="Olson A."/>
            <person name="Spatafora J."/>
            <person name="Veneault-Fourrey C."/>
            <person name="Henrissat B."/>
            <person name="Grigoriev I."/>
            <person name="Martin F."/>
            <person name="Perotto S."/>
        </authorList>
    </citation>
    <scope>NUCLEOTIDE SEQUENCE [LARGE SCALE GENOMIC DNA]</scope>
    <source>
        <strain evidence="2 3">E</strain>
    </source>
</reference>
<accession>A0A2J6TPA7</accession>
<dbReference type="OrthoDB" id="3544393at2759"/>
<dbReference type="Proteomes" id="UP000235371">
    <property type="component" value="Unassembled WGS sequence"/>
</dbReference>
<name>A0A2J6TPA7_9HELO</name>
<dbReference type="RefSeq" id="XP_024741692.1">
    <property type="nucleotide sequence ID" value="XM_024879394.1"/>
</dbReference>
<dbReference type="InParanoid" id="A0A2J6TPA7"/>
<protein>
    <submittedName>
        <fullName evidence="2">Uncharacterized protein</fullName>
    </submittedName>
</protein>
<dbReference type="Pfam" id="PF12223">
    <property type="entry name" value="DUF3602"/>
    <property type="match status" value="1"/>
</dbReference>
<evidence type="ECO:0000256" key="1">
    <source>
        <dbReference type="SAM" id="MobiDB-lite"/>
    </source>
</evidence>